<keyword evidence="5 9" id="KW-0653">Protein transport</keyword>
<comment type="subcellular location">
    <subcellularLocation>
        <location evidence="9">Cell membrane</location>
        <topology evidence="9">Multi-pass membrane protein</topology>
    </subcellularLocation>
    <subcellularLocation>
        <location evidence="1">Membrane</location>
        <topology evidence="1">Multi-pass membrane protein</topology>
    </subcellularLocation>
</comment>
<name>A0A0G0Z7H3_UNCC2</name>
<dbReference type="Proteomes" id="UP000033869">
    <property type="component" value="Unassembled WGS sequence"/>
</dbReference>
<dbReference type="NCBIfam" id="TIGR00810">
    <property type="entry name" value="secG"/>
    <property type="match status" value="1"/>
</dbReference>
<evidence type="ECO:0000256" key="8">
    <source>
        <dbReference type="ARBA" id="ARBA00023136"/>
    </source>
</evidence>
<evidence type="ECO:0000256" key="2">
    <source>
        <dbReference type="ARBA" id="ARBA00008445"/>
    </source>
</evidence>
<organism evidence="10 11">
    <name type="scientific">candidate division CPR2 bacterium GW2011_GWC1_41_48</name>
    <dbReference type="NCBI Taxonomy" id="1618344"/>
    <lineage>
        <taxon>Bacteria</taxon>
        <taxon>Bacteria division CPR2</taxon>
    </lineage>
</organism>
<reference evidence="10 11" key="1">
    <citation type="journal article" date="2015" name="Nature">
        <title>rRNA introns, odd ribosomes, and small enigmatic genomes across a large radiation of phyla.</title>
        <authorList>
            <person name="Brown C.T."/>
            <person name="Hug L.A."/>
            <person name="Thomas B.C."/>
            <person name="Sharon I."/>
            <person name="Castelle C.J."/>
            <person name="Singh A."/>
            <person name="Wilkins M.J."/>
            <person name="Williams K.H."/>
            <person name="Banfield J.F."/>
        </authorList>
    </citation>
    <scope>NUCLEOTIDE SEQUENCE [LARGE SCALE GENOMIC DNA]</scope>
</reference>
<dbReference type="EMBL" id="LCBL01000003">
    <property type="protein sequence ID" value="KKS08998.1"/>
    <property type="molecule type" value="Genomic_DNA"/>
</dbReference>
<keyword evidence="6 9" id="KW-1133">Transmembrane helix</keyword>
<evidence type="ECO:0000256" key="6">
    <source>
        <dbReference type="ARBA" id="ARBA00022989"/>
    </source>
</evidence>
<dbReference type="GO" id="GO:0009306">
    <property type="term" value="P:protein secretion"/>
    <property type="evidence" value="ECO:0007669"/>
    <property type="project" value="UniProtKB-UniRule"/>
</dbReference>
<dbReference type="GO" id="GO:0015450">
    <property type="term" value="F:protein-transporting ATPase activity"/>
    <property type="evidence" value="ECO:0007669"/>
    <property type="project" value="UniProtKB-UniRule"/>
</dbReference>
<keyword evidence="3 9" id="KW-0813">Transport</keyword>
<proteinExistence type="inferred from homology"/>
<keyword evidence="4 9" id="KW-0812">Transmembrane</keyword>
<keyword evidence="9" id="KW-1003">Cell membrane</keyword>
<feature type="transmembrane region" description="Helical" evidence="9">
    <location>
        <begin position="50"/>
        <end position="71"/>
    </location>
</feature>
<comment type="caution">
    <text evidence="9">Lacks conserved residue(s) required for the propagation of feature annotation.</text>
</comment>
<dbReference type="InterPro" id="IPR004692">
    <property type="entry name" value="SecG"/>
</dbReference>
<dbReference type="Pfam" id="PF03840">
    <property type="entry name" value="SecG"/>
    <property type="match status" value="1"/>
</dbReference>
<keyword evidence="7 9" id="KW-0811">Translocation</keyword>
<comment type="caution">
    <text evidence="10">The sequence shown here is derived from an EMBL/GenBank/DDBJ whole genome shotgun (WGS) entry which is preliminary data.</text>
</comment>
<sequence>MKTFLLVTIYASAILVVASILLQSKGTGLGAVFGASTNIYKVKRGAEKLLFYLTIIASLFFFGAVFALIFVK</sequence>
<evidence type="ECO:0000256" key="1">
    <source>
        <dbReference type="ARBA" id="ARBA00004141"/>
    </source>
</evidence>
<evidence type="ECO:0000313" key="11">
    <source>
        <dbReference type="Proteomes" id="UP000033869"/>
    </source>
</evidence>
<gene>
    <name evidence="10" type="ORF">UU65_C0003G0053</name>
</gene>
<dbReference type="GO" id="GO:0005886">
    <property type="term" value="C:plasma membrane"/>
    <property type="evidence" value="ECO:0007669"/>
    <property type="project" value="UniProtKB-SubCell"/>
</dbReference>
<comment type="similarity">
    <text evidence="2 9">Belongs to the SecG family.</text>
</comment>
<evidence type="ECO:0000256" key="7">
    <source>
        <dbReference type="ARBA" id="ARBA00023010"/>
    </source>
</evidence>
<evidence type="ECO:0000256" key="3">
    <source>
        <dbReference type="ARBA" id="ARBA00022448"/>
    </source>
</evidence>
<evidence type="ECO:0000256" key="4">
    <source>
        <dbReference type="ARBA" id="ARBA00022692"/>
    </source>
</evidence>
<evidence type="ECO:0000256" key="5">
    <source>
        <dbReference type="ARBA" id="ARBA00022927"/>
    </source>
</evidence>
<evidence type="ECO:0000313" key="10">
    <source>
        <dbReference type="EMBL" id="KKS08998.1"/>
    </source>
</evidence>
<comment type="function">
    <text evidence="9">Involved in protein export. Participates in an early event of protein translocation.</text>
</comment>
<accession>A0A0G0Z7H3</accession>
<keyword evidence="8 9" id="KW-0472">Membrane</keyword>
<evidence type="ECO:0000256" key="9">
    <source>
        <dbReference type="RuleBase" id="RU365087"/>
    </source>
</evidence>
<dbReference type="AlphaFoldDB" id="A0A0G0Z7H3"/>
<protein>
    <recommendedName>
        <fullName evidence="9">Protein-export membrane protein SecG</fullName>
    </recommendedName>
</protein>